<protein>
    <recommendedName>
        <fullName evidence="1">C-type lectin domain-containing protein</fullName>
    </recommendedName>
</protein>
<dbReference type="InterPro" id="IPR016186">
    <property type="entry name" value="C-type_lectin-like/link_sf"/>
</dbReference>
<proteinExistence type="predicted"/>
<dbReference type="InterPro" id="IPR001304">
    <property type="entry name" value="C-type_lectin-like"/>
</dbReference>
<name>A0A8S3SUP0_MYTED</name>
<feature type="domain" description="C-type lectin" evidence="1">
    <location>
        <begin position="1"/>
        <end position="121"/>
    </location>
</feature>
<gene>
    <name evidence="2" type="ORF">MEDL_38234</name>
</gene>
<dbReference type="PROSITE" id="PS50041">
    <property type="entry name" value="C_TYPE_LECTIN_2"/>
    <property type="match status" value="1"/>
</dbReference>
<dbReference type="OrthoDB" id="10667707at2759"/>
<keyword evidence="3" id="KW-1185">Reference proteome</keyword>
<evidence type="ECO:0000313" key="2">
    <source>
        <dbReference type="EMBL" id="CAG2225086.1"/>
    </source>
</evidence>
<dbReference type="EMBL" id="CAJPWZ010001834">
    <property type="protein sequence ID" value="CAG2225086.1"/>
    <property type="molecule type" value="Genomic_DNA"/>
</dbReference>
<dbReference type="Gene3D" id="3.10.100.10">
    <property type="entry name" value="Mannose-Binding Protein A, subunit A"/>
    <property type="match status" value="1"/>
</dbReference>
<organism evidence="2 3">
    <name type="scientific">Mytilus edulis</name>
    <name type="common">Blue mussel</name>
    <dbReference type="NCBI Taxonomy" id="6550"/>
    <lineage>
        <taxon>Eukaryota</taxon>
        <taxon>Metazoa</taxon>
        <taxon>Spiralia</taxon>
        <taxon>Lophotrochozoa</taxon>
        <taxon>Mollusca</taxon>
        <taxon>Bivalvia</taxon>
        <taxon>Autobranchia</taxon>
        <taxon>Pteriomorphia</taxon>
        <taxon>Mytilida</taxon>
        <taxon>Mytiloidea</taxon>
        <taxon>Mytilidae</taxon>
        <taxon>Mytilinae</taxon>
        <taxon>Mytilus</taxon>
    </lineage>
</organism>
<dbReference type="Proteomes" id="UP000683360">
    <property type="component" value="Unassembled WGS sequence"/>
</dbReference>
<sequence>MQNVSWADAFDRCTQNINSGQLFNRPSVGMATHLQHDRSVLRQNGWQNVDIWFGIMKRDNTTWLAATQDNCEDVISVSVMNKLPPSTPGVSQCLLLNMSGSGDNDIYYTASCEELHPFLCQSQVYIGTVESTLYNEMMVKLDLLEFLPKVKKIDVNKEDDCQVEIDNNPRAFAAVYFPSKNECEVYVQNPTVIYPVRVQMENHSNVTSFVKTNGHEGFNYGIPSQASSTQKMASVSGGHTINMSKTTDAPSNKYTYTGNVVSDDTQNSDLEAATNILNMTNTTAVPVSTENTGTPSEILDCVWVCKDSTTSQGILFSLSDLRIDKTTLSSYRRRYISVSDHRLSATVIGCTTERFTLEYVSATSRVTENLCSIQVPQRDSHLLFDNPERFKMAVGNSRDLYR</sequence>
<comment type="caution">
    <text evidence="2">The sequence shown here is derived from an EMBL/GenBank/DDBJ whole genome shotgun (WGS) entry which is preliminary data.</text>
</comment>
<reference evidence="2" key="1">
    <citation type="submission" date="2021-03" db="EMBL/GenBank/DDBJ databases">
        <authorList>
            <person name="Bekaert M."/>
        </authorList>
    </citation>
    <scope>NUCLEOTIDE SEQUENCE</scope>
</reference>
<evidence type="ECO:0000313" key="3">
    <source>
        <dbReference type="Proteomes" id="UP000683360"/>
    </source>
</evidence>
<dbReference type="SUPFAM" id="SSF56436">
    <property type="entry name" value="C-type lectin-like"/>
    <property type="match status" value="1"/>
</dbReference>
<dbReference type="InterPro" id="IPR016187">
    <property type="entry name" value="CTDL_fold"/>
</dbReference>
<evidence type="ECO:0000259" key="1">
    <source>
        <dbReference type="PROSITE" id="PS50041"/>
    </source>
</evidence>
<accession>A0A8S3SUP0</accession>
<dbReference type="AlphaFoldDB" id="A0A8S3SUP0"/>